<organism evidence="2 3">
    <name type="scientific">Dinoroseobacter shibae (strain DSM 16493 / NCIMB 14021 / DFL 12)</name>
    <dbReference type="NCBI Taxonomy" id="398580"/>
    <lineage>
        <taxon>Bacteria</taxon>
        <taxon>Pseudomonadati</taxon>
        <taxon>Pseudomonadota</taxon>
        <taxon>Alphaproteobacteria</taxon>
        <taxon>Rhodobacterales</taxon>
        <taxon>Roseobacteraceae</taxon>
        <taxon>Dinoroseobacter</taxon>
    </lineage>
</organism>
<proteinExistence type="predicted"/>
<dbReference type="eggNOG" id="ENOG50314BX">
    <property type="taxonomic scope" value="Bacteria"/>
</dbReference>
<protein>
    <recommendedName>
        <fullName evidence="4">DUF3306 domain-containing protein</fullName>
    </recommendedName>
</protein>
<evidence type="ECO:0000313" key="2">
    <source>
        <dbReference type="EMBL" id="ABV92249.1"/>
    </source>
</evidence>
<feature type="region of interest" description="Disordered" evidence="1">
    <location>
        <begin position="133"/>
        <end position="203"/>
    </location>
</feature>
<dbReference type="AlphaFoldDB" id="A8LNU1"/>
<dbReference type="Proteomes" id="UP000006833">
    <property type="component" value="Chromosome"/>
</dbReference>
<feature type="compositionally biased region" description="Acidic residues" evidence="1">
    <location>
        <begin position="135"/>
        <end position="158"/>
    </location>
</feature>
<dbReference type="InterPro" id="IPR021735">
    <property type="entry name" value="DUF3306"/>
</dbReference>
<dbReference type="HOGENOM" id="CLU_107031_0_0_5"/>
<dbReference type="EMBL" id="CP000830">
    <property type="protein sequence ID" value="ABV92249.1"/>
    <property type="molecule type" value="Genomic_DNA"/>
</dbReference>
<evidence type="ECO:0000256" key="1">
    <source>
        <dbReference type="SAM" id="MobiDB-lite"/>
    </source>
</evidence>
<evidence type="ECO:0000313" key="3">
    <source>
        <dbReference type="Proteomes" id="UP000006833"/>
    </source>
</evidence>
<keyword evidence="3" id="KW-1185">Reference proteome</keyword>
<dbReference type="KEGG" id="dsh:Dshi_0501"/>
<name>A8LNU1_DINSH</name>
<accession>A8LNU1</accession>
<sequence length="203" mass="21915">MTDPEASRLSRWSRRKLEAKRQAEVADEVADTAAVDAVDAVEEDPDLIAALPSLDEIEVGFDMTPFLAKGVPAHLKNAAFRKLWQASPAVRDYLDPAVDYAWDWNAPGGVPGGGGALSEQSVAKMVKGLIGERSDDAEELIAEDTTGEEADPAPETDQPEASPVAVRRDTPSEPEHKEKPDAPRAFDRVAQLPLRRHGGAMPE</sequence>
<dbReference type="Pfam" id="PF11748">
    <property type="entry name" value="DUF3306"/>
    <property type="match status" value="1"/>
</dbReference>
<feature type="compositionally biased region" description="Basic residues" evidence="1">
    <location>
        <begin position="194"/>
        <end position="203"/>
    </location>
</feature>
<dbReference type="STRING" id="398580.Dshi_0501"/>
<evidence type="ECO:0008006" key="4">
    <source>
        <dbReference type="Google" id="ProtNLM"/>
    </source>
</evidence>
<feature type="compositionally biased region" description="Basic and acidic residues" evidence="1">
    <location>
        <begin position="166"/>
        <end position="187"/>
    </location>
</feature>
<dbReference type="RefSeq" id="WP_012177179.1">
    <property type="nucleotide sequence ID" value="NC_009952.1"/>
</dbReference>
<gene>
    <name evidence="2" type="ordered locus">Dshi_0501</name>
</gene>
<reference evidence="3" key="1">
    <citation type="journal article" date="2010" name="ISME J.">
        <title>The complete genome sequence of the algal symbiont Dinoroseobacter shibae: a hitchhiker's guide to life in the sea.</title>
        <authorList>
            <person name="Wagner-Dobler I."/>
            <person name="Ballhausen B."/>
            <person name="Berger M."/>
            <person name="Brinkhoff T."/>
            <person name="Buchholz I."/>
            <person name="Bunk B."/>
            <person name="Cypionka H."/>
            <person name="Daniel R."/>
            <person name="Drepper T."/>
            <person name="Gerdts G."/>
            <person name="Hahnke S."/>
            <person name="Han C."/>
            <person name="Jahn D."/>
            <person name="Kalhoefer D."/>
            <person name="Kiss H."/>
            <person name="Klenk H.P."/>
            <person name="Kyrpides N."/>
            <person name="Liebl W."/>
            <person name="Liesegang H."/>
            <person name="Meincke L."/>
            <person name="Pati A."/>
            <person name="Petersen J."/>
            <person name="Piekarski T."/>
            <person name="Pommerenke C."/>
            <person name="Pradella S."/>
            <person name="Pukall R."/>
            <person name="Rabus R."/>
            <person name="Stackebrandt E."/>
            <person name="Thole S."/>
            <person name="Thompson L."/>
            <person name="Tielen P."/>
            <person name="Tomasch J."/>
            <person name="von Jan M."/>
            <person name="Wanphrut N."/>
            <person name="Wichels A."/>
            <person name="Zech H."/>
            <person name="Simon M."/>
        </authorList>
    </citation>
    <scope>NUCLEOTIDE SEQUENCE [LARGE SCALE GENOMIC DNA]</scope>
    <source>
        <strain evidence="3">DSM 16493 / NCIMB 14021 / DFL 12</strain>
    </source>
</reference>